<organism evidence="5 6">
    <name type="scientific">Caenorhabditis briggsae</name>
    <dbReference type="NCBI Taxonomy" id="6238"/>
    <lineage>
        <taxon>Eukaryota</taxon>
        <taxon>Metazoa</taxon>
        <taxon>Ecdysozoa</taxon>
        <taxon>Nematoda</taxon>
        <taxon>Chromadorea</taxon>
        <taxon>Rhabditida</taxon>
        <taxon>Rhabditina</taxon>
        <taxon>Rhabditomorpha</taxon>
        <taxon>Rhabditoidea</taxon>
        <taxon>Rhabditidae</taxon>
        <taxon>Peloderinae</taxon>
        <taxon>Caenorhabditis</taxon>
    </lineage>
</organism>
<proteinExistence type="inferred from homology"/>
<dbReference type="Proteomes" id="UP000008549">
    <property type="component" value="Unassembled WGS sequence"/>
</dbReference>
<name>A8WTV2_CAEBR</name>
<dbReference type="GO" id="GO:0016616">
    <property type="term" value="F:oxidoreductase activity, acting on the CH-OH group of donors, NAD or NADP as acceptor"/>
    <property type="evidence" value="ECO:0007669"/>
    <property type="project" value="InterPro"/>
</dbReference>
<dbReference type="InterPro" id="IPR002225">
    <property type="entry name" value="3Beta_OHSteriod_DH/Estase"/>
</dbReference>
<sequence>MYTVAVTGGAGLVGRYVVQRLLENEQIAEVRVIDRQSTSREESRKLKLYLMDLNDRKPLENALLGCDGVIHCAHAPFPILYSKNKAEIDQMWRDNLDACESVVDTMISMNIRNLVNIGCAYSPIPNEDNYGLAQDVFLDYPRNYMLDKYGESRTRGEMYARKAAKRGSLNALFLRPTFVYGQGKSRKIEAIKELVQNAALPFVTGERRGMHQFIYAGNLAAIAEKSFFCLLQDQKKFNGEIVFCMDENCAHSIRDFFENRFLNPNYSNDVAVNYWPSFVSSYTTYWKNQLGLPVCCVSHTCNGPGRVPDKSLNHVSFRLFFEKTVGFPNKKLRLLLDSKPEISQEEALANYANPKSSFTTDSTKRSAVKG</sequence>
<dbReference type="Gene3D" id="3.40.50.720">
    <property type="entry name" value="NAD(P)-binding Rossmann-like Domain"/>
    <property type="match status" value="1"/>
</dbReference>
<evidence type="ECO:0000256" key="1">
    <source>
        <dbReference type="ARBA" id="ARBA00009219"/>
    </source>
</evidence>
<evidence type="ECO:0000256" key="2">
    <source>
        <dbReference type="ARBA" id="ARBA00023002"/>
    </source>
</evidence>
<dbReference type="InParanoid" id="A8WTV2"/>
<accession>A8WTV2</accession>
<reference evidence="5 6" key="2">
    <citation type="journal article" date="2011" name="PLoS Genet.">
        <title>Caenorhabditis briggsae recombinant inbred line genotypes reveal inter-strain incompatibility and the evolution of recombination.</title>
        <authorList>
            <person name="Ross J.A."/>
            <person name="Koboldt D.C."/>
            <person name="Staisch J.E."/>
            <person name="Chamberlin H.M."/>
            <person name="Gupta B.P."/>
            <person name="Miller R.D."/>
            <person name="Baird S.E."/>
            <person name="Haag E.S."/>
        </authorList>
    </citation>
    <scope>NUCLEOTIDE SEQUENCE [LARGE SCALE GENOMIC DNA]</scope>
    <source>
        <strain evidence="5 6">AF16</strain>
    </source>
</reference>
<evidence type="ECO:0000313" key="5">
    <source>
        <dbReference type="EMBL" id="CAP23914.2"/>
    </source>
</evidence>
<evidence type="ECO:0000256" key="3">
    <source>
        <dbReference type="RuleBase" id="RU004475"/>
    </source>
</evidence>
<dbReference type="KEGG" id="cbr:CBG_02636"/>
<dbReference type="PANTHER" id="PTHR43245:SF51">
    <property type="entry name" value="SHORT CHAIN DEHYDROGENASE_REDUCTASE FAMILY 42E, MEMBER 2"/>
    <property type="match status" value="1"/>
</dbReference>
<evidence type="ECO:0000259" key="4">
    <source>
        <dbReference type="Pfam" id="PF01073"/>
    </source>
</evidence>
<comment type="similarity">
    <text evidence="1 3">Belongs to the 3-beta-HSD family.</text>
</comment>
<reference evidence="5 6" key="1">
    <citation type="journal article" date="2003" name="PLoS Biol.">
        <title>The genome sequence of Caenorhabditis briggsae: a platform for comparative genomics.</title>
        <authorList>
            <person name="Stein L.D."/>
            <person name="Bao Z."/>
            <person name="Blasiar D."/>
            <person name="Blumenthal T."/>
            <person name="Brent M.R."/>
            <person name="Chen N."/>
            <person name="Chinwalla A."/>
            <person name="Clarke L."/>
            <person name="Clee C."/>
            <person name="Coghlan A."/>
            <person name="Coulson A."/>
            <person name="D'Eustachio P."/>
            <person name="Fitch D.H."/>
            <person name="Fulton L.A."/>
            <person name="Fulton R.E."/>
            <person name="Griffiths-Jones S."/>
            <person name="Harris T.W."/>
            <person name="Hillier L.W."/>
            <person name="Kamath R."/>
            <person name="Kuwabara P.E."/>
            <person name="Mardis E.R."/>
            <person name="Marra M.A."/>
            <person name="Miner T.L."/>
            <person name="Minx P."/>
            <person name="Mullikin J.C."/>
            <person name="Plumb R.W."/>
            <person name="Rogers J."/>
            <person name="Schein J.E."/>
            <person name="Sohrmann M."/>
            <person name="Spieth J."/>
            <person name="Stajich J.E."/>
            <person name="Wei C."/>
            <person name="Willey D."/>
            <person name="Wilson R.K."/>
            <person name="Durbin R."/>
            <person name="Waterston R.H."/>
        </authorList>
    </citation>
    <scope>NUCLEOTIDE SEQUENCE [LARGE SCALE GENOMIC DNA]</scope>
    <source>
        <strain evidence="5 6">AF16</strain>
    </source>
</reference>
<keyword evidence="6" id="KW-1185">Reference proteome</keyword>
<keyword evidence="2 3" id="KW-0560">Oxidoreductase</keyword>
<dbReference type="HOGENOM" id="CLU_776677_0_0_1"/>
<dbReference type="eggNOG" id="KOG1430">
    <property type="taxonomic scope" value="Eukaryota"/>
</dbReference>
<dbReference type="InterPro" id="IPR050177">
    <property type="entry name" value="Lipid_A_modif_metabolic_enz"/>
</dbReference>
<evidence type="ECO:0000313" key="6">
    <source>
        <dbReference type="Proteomes" id="UP000008549"/>
    </source>
</evidence>
<dbReference type="STRING" id="6238.A8WTV2"/>
<dbReference type="OMA" id="RTRGEMY"/>
<feature type="domain" description="3-beta hydroxysteroid dehydrogenase/isomerase" evidence="4">
    <location>
        <begin position="5"/>
        <end position="257"/>
    </location>
</feature>
<gene>
    <name evidence="5 7" type="ORF">CBG02636</name>
    <name evidence="5" type="ORF">CBG_02636</name>
</gene>
<dbReference type="AlphaFoldDB" id="A8WTV2"/>
<dbReference type="Pfam" id="PF01073">
    <property type="entry name" value="3Beta_HSD"/>
    <property type="match status" value="1"/>
</dbReference>
<dbReference type="EMBL" id="HE601438">
    <property type="protein sequence ID" value="CAP23914.2"/>
    <property type="molecule type" value="Genomic_DNA"/>
</dbReference>
<dbReference type="InterPro" id="IPR036291">
    <property type="entry name" value="NAD(P)-bd_dom_sf"/>
</dbReference>
<dbReference type="GeneID" id="8572428"/>
<dbReference type="PANTHER" id="PTHR43245">
    <property type="entry name" value="BIFUNCTIONAL POLYMYXIN RESISTANCE PROTEIN ARNA"/>
    <property type="match status" value="1"/>
</dbReference>
<dbReference type="CTD" id="8572428"/>
<dbReference type="RefSeq" id="XP_045092251.1">
    <property type="nucleotide sequence ID" value="XM_045242494.1"/>
</dbReference>
<protein>
    <submittedName>
        <fullName evidence="5">Protein CBG02636</fullName>
    </submittedName>
</protein>
<evidence type="ECO:0000313" key="7">
    <source>
        <dbReference type="WormBase" id="CBG02636"/>
    </source>
</evidence>
<dbReference type="GO" id="GO:0006694">
    <property type="term" value="P:steroid biosynthetic process"/>
    <property type="evidence" value="ECO:0007669"/>
    <property type="project" value="InterPro"/>
</dbReference>
<dbReference type="SUPFAM" id="SSF51735">
    <property type="entry name" value="NAD(P)-binding Rossmann-fold domains"/>
    <property type="match status" value="1"/>
</dbReference>
<dbReference type="WormBase" id="CBG02636">
    <property type="protein sequence ID" value="CBP00851"/>
    <property type="gene ID" value="WBGene00025655"/>
</dbReference>